<dbReference type="InterPro" id="IPR036691">
    <property type="entry name" value="Endo/exonu/phosph_ase_sf"/>
</dbReference>
<sequence>MQTLWVKFDRVFFKTVTDVFLCVVYILPNNPSGLKFDEEDIFEILETDIFEFQAKGKVIICGDFNCRTGNLPDCIINDNVENYVFHFEDDTYNEIDAGDQMIRRVSKDTKVNSSGRRLLSICGRTGLRIVNGRIGDDSNIGDFTFCNSQGQSVIDYFLCDDSMFDSVQSFSILSFNEFSMHAPIKFCLNMSYEDTYLYETPQVIHKIVWDSSDDIRLTQFRHLISESVVVFDEMVNEISEPNQECIDSVVQGMSDILYNQAYSVFGKSIRTLPYANKEKFTGDDWFDEKCKQSKRNFNSFRNRFMREPNIENRTAFLRNRKIYNQVKRRARLSHQLKEGKQLADSLKRNPRKFWRNLKRVNSKGINSKNDPFSVNEFFSHFEKLLQGDEGNQSSHMSNNVDDLNDDFLDDCFSVDEVKSAISKLKRNKSVGLDKICAEIFLECNDVLSPVLTKLFNHIYSSGVYPSVWAECVIVPVPKKANPKMLMILEVLL</sequence>
<accession>A0AA88XZN6</accession>
<evidence type="ECO:0000313" key="1">
    <source>
        <dbReference type="EMBL" id="KAK3093141.1"/>
    </source>
</evidence>
<dbReference type="AlphaFoldDB" id="A0AA88XZN6"/>
<dbReference type="Proteomes" id="UP001186944">
    <property type="component" value="Unassembled WGS sequence"/>
</dbReference>
<proteinExistence type="predicted"/>
<reference evidence="1" key="1">
    <citation type="submission" date="2019-08" db="EMBL/GenBank/DDBJ databases">
        <title>The improved chromosome-level genome for the pearl oyster Pinctada fucata martensii using PacBio sequencing and Hi-C.</title>
        <authorList>
            <person name="Zheng Z."/>
        </authorList>
    </citation>
    <scope>NUCLEOTIDE SEQUENCE</scope>
    <source>
        <strain evidence="1">ZZ-2019</strain>
        <tissue evidence="1">Adductor muscle</tissue>
    </source>
</reference>
<dbReference type="PANTHER" id="PTHR47510:SF3">
    <property type="entry name" value="ENDO_EXONUCLEASE_PHOSPHATASE DOMAIN-CONTAINING PROTEIN"/>
    <property type="match status" value="1"/>
</dbReference>
<evidence type="ECO:0000313" key="2">
    <source>
        <dbReference type="Proteomes" id="UP001186944"/>
    </source>
</evidence>
<gene>
    <name evidence="1" type="ORF">FSP39_011681</name>
</gene>
<dbReference type="EMBL" id="VSWD01000009">
    <property type="protein sequence ID" value="KAK3093141.1"/>
    <property type="molecule type" value="Genomic_DNA"/>
</dbReference>
<dbReference type="PANTHER" id="PTHR47510">
    <property type="entry name" value="REVERSE TRANSCRIPTASE DOMAIN-CONTAINING PROTEIN"/>
    <property type="match status" value="1"/>
</dbReference>
<name>A0AA88XZN6_PINIB</name>
<dbReference type="SUPFAM" id="SSF56219">
    <property type="entry name" value="DNase I-like"/>
    <property type="match status" value="1"/>
</dbReference>
<dbReference type="Gene3D" id="3.60.10.10">
    <property type="entry name" value="Endonuclease/exonuclease/phosphatase"/>
    <property type="match status" value="1"/>
</dbReference>
<evidence type="ECO:0008006" key="3">
    <source>
        <dbReference type="Google" id="ProtNLM"/>
    </source>
</evidence>
<organism evidence="1 2">
    <name type="scientific">Pinctada imbricata</name>
    <name type="common">Atlantic pearl-oyster</name>
    <name type="synonym">Pinctada martensii</name>
    <dbReference type="NCBI Taxonomy" id="66713"/>
    <lineage>
        <taxon>Eukaryota</taxon>
        <taxon>Metazoa</taxon>
        <taxon>Spiralia</taxon>
        <taxon>Lophotrochozoa</taxon>
        <taxon>Mollusca</taxon>
        <taxon>Bivalvia</taxon>
        <taxon>Autobranchia</taxon>
        <taxon>Pteriomorphia</taxon>
        <taxon>Pterioida</taxon>
        <taxon>Pterioidea</taxon>
        <taxon>Pteriidae</taxon>
        <taxon>Pinctada</taxon>
    </lineage>
</organism>
<comment type="caution">
    <text evidence="1">The sequence shown here is derived from an EMBL/GenBank/DDBJ whole genome shotgun (WGS) entry which is preliminary data.</text>
</comment>
<keyword evidence="2" id="KW-1185">Reference proteome</keyword>
<protein>
    <recommendedName>
        <fullName evidence="3">Endonuclease/exonuclease/phosphatase domain-containing protein</fullName>
    </recommendedName>
</protein>